<organism evidence="1 2">
    <name type="scientific">Christiangramia gaetbulicola</name>
    <dbReference type="NCBI Taxonomy" id="703340"/>
    <lineage>
        <taxon>Bacteria</taxon>
        <taxon>Pseudomonadati</taxon>
        <taxon>Bacteroidota</taxon>
        <taxon>Flavobacteriia</taxon>
        <taxon>Flavobacteriales</taxon>
        <taxon>Flavobacteriaceae</taxon>
        <taxon>Christiangramia</taxon>
    </lineage>
</organism>
<accession>A0A2T6AMV4</accession>
<evidence type="ECO:0000313" key="2">
    <source>
        <dbReference type="Proteomes" id="UP000244174"/>
    </source>
</evidence>
<evidence type="ECO:0000313" key="1">
    <source>
        <dbReference type="EMBL" id="PTX45151.1"/>
    </source>
</evidence>
<proteinExistence type="predicted"/>
<dbReference type="AlphaFoldDB" id="A0A2T6AMV4"/>
<dbReference type="OrthoDB" id="1453984at2"/>
<protein>
    <submittedName>
        <fullName evidence="1">Uncharacterized protein</fullName>
    </submittedName>
</protein>
<dbReference type="EMBL" id="QBKQ01000001">
    <property type="protein sequence ID" value="PTX45151.1"/>
    <property type="molecule type" value="Genomic_DNA"/>
</dbReference>
<comment type="caution">
    <text evidence="1">The sequence shown here is derived from an EMBL/GenBank/DDBJ whole genome shotgun (WGS) entry which is preliminary data.</text>
</comment>
<gene>
    <name evidence="1" type="ORF">C8P64_1142</name>
</gene>
<name>A0A2T6AMV4_9FLAO</name>
<dbReference type="RefSeq" id="WP_108171043.1">
    <property type="nucleotide sequence ID" value="NZ_QBKQ01000001.1"/>
</dbReference>
<dbReference type="Proteomes" id="UP000244174">
    <property type="component" value="Unassembled WGS sequence"/>
</dbReference>
<reference evidence="1 2" key="1">
    <citation type="submission" date="2018-04" db="EMBL/GenBank/DDBJ databases">
        <title>Genomic Encyclopedia of Archaeal and Bacterial Type Strains, Phase II (KMG-II): from individual species to whole genera.</title>
        <authorList>
            <person name="Goeker M."/>
        </authorList>
    </citation>
    <scope>NUCLEOTIDE SEQUENCE [LARGE SCALE GENOMIC DNA]</scope>
    <source>
        <strain evidence="1 2">DSM 23082</strain>
    </source>
</reference>
<sequence>MTLLKNVFSEYKFAPALFNSRFFGRIIKLNLLVVFFLSFTGCNPVALVNPESYGDKWDNTYIWFKPGDMNTIFISDSGDPNTAEPIPNDSEFLIEWSKKDEVYDLKITSYYQQIDFAWFTGYDAENPSEEIPWVQNGNTIELQSTKLLEPTDGEMYQISISEDLKD</sequence>
<keyword evidence="2" id="KW-1185">Reference proteome</keyword>